<evidence type="ECO:0000259" key="1">
    <source>
        <dbReference type="Pfam" id="PF03070"/>
    </source>
</evidence>
<dbReference type="InterPro" id="IPR050967">
    <property type="entry name" value="Thiamine_Salvage_TenA"/>
</dbReference>
<gene>
    <name evidence="2" type="ORF">UFOPK3425_00337</name>
    <name evidence="4" type="ORF">UFOPK4043_01387</name>
    <name evidence="3" type="ORF">UFOPK4092_00170</name>
</gene>
<protein>
    <submittedName>
        <fullName evidence="3">Unannotated protein</fullName>
    </submittedName>
</protein>
<dbReference type="InterPro" id="IPR027574">
    <property type="entry name" value="Thiaminase_II"/>
</dbReference>
<dbReference type="NCBIfam" id="TIGR04306">
    <property type="entry name" value="salvage_TenA"/>
    <property type="match status" value="1"/>
</dbReference>
<organism evidence="3">
    <name type="scientific">freshwater metagenome</name>
    <dbReference type="NCBI Taxonomy" id="449393"/>
    <lineage>
        <taxon>unclassified sequences</taxon>
        <taxon>metagenomes</taxon>
        <taxon>ecological metagenomes</taxon>
    </lineage>
</organism>
<dbReference type="GO" id="GO:0050334">
    <property type="term" value="F:thiaminase activity"/>
    <property type="evidence" value="ECO:0007669"/>
    <property type="project" value="InterPro"/>
</dbReference>
<accession>A0A6J7PNB4</accession>
<dbReference type="EMBL" id="CAFBPA010000251">
    <property type="protein sequence ID" value="CAB5017439.1"/>
    <property type="molecule type" value="Genomic_DNA"/>
</dbReference>
<dbReference type="Gene3D" id="1.20.910.10">
    <property type="entry name" value="Heme oxygenase-like"/>
    <property type="match status" value="1"/>
</dbReference>
<dbReference type="InterPro" id="IPR016084">
    <property type="entry name" value="Haem_Oase-like_multi-hlx"/>
</dbReference>
<evidence type="ECO:0000313" key="3">
    <source>
        <dbReference type="EMBL" id="CAB5006926.1"/>
    </source>
</evidence>
<evidence type="ECO:0000313" key="2">
    <source>
        <dbReference type="EMBL" id="CAB4864843.1"/>
    </source>
</evidence>
<dbReference type="SUPFAM" id="SSF48613">
    <property type="entry name" value="Heme oxygenase-like"/>
    <property type="match status" value="1"/>
</dbReference>
<name>A0A6J7PNB4_9ZZZZ</name>
<evidence type="ECO:0000313" key="4">
    <source>
        <dbReference type="EMBL" id="CAB5017439.1"/>
    </source>
</evidence>
<dbReference type="PANTHER" id="PTHR43198">
    <property type="entry name" value="BIFUNCTIONAL TH2 PROTEIN"/>
    <property type="match status" value="1"/>
</dbReference>
<dbReference type="InterPro" id="IPR004305">
    <property type="entry name" value="Thiaminase-2/PQQC"/>
</dbReference>
<dbReference type="PANTHER" id="PTHR43198:SF2">
    <property type="entry name" value="SI:CH1073-67J19.1-RELATED"/>
    <property type="match status" value="1"/>
</dbReference>
<dbReference type="GO" id="GO:0005829">
    <property type="term" value="C:cytosol"/>
    <property type="evidence" value="ECO:0007669"/>
    <property type="project" value="TreeGrafter"/>
</dbReference>
<feature type="domain" description="Thiaminase-2/PQQC" evidence="1">
    <location>
        <begin position="22"/>
        <end position="217"/>
    </location>
</feature>
<sequence length="237" mass="27586">MTFTDELLAIAEPYLEVQTNTRFMQGMIDGTLESKRLQYWVRVDYPYLINFSRILAMGVLRAPDLDSMRTIQRYLNYIVDEEMASHERFAESCGISLRELETQKMGPTKYAYSQHEFASASKGELPEILTAIMPCLVGWQILSKRILQREQIAADNPYRWWFDTYGSDLGLDNHVNALLSLLNKLVQGVTSERRDQLTEIFRKSEYFETVAWSAYYDMEEWPAVNEISLFLPSTKSE</sequence>
<dbReference type="EMBL" id="CAFBLV010000042">
    <property type="protein sequence ID" value="CAB4864843.1"/>
    <property type="molecule type" value="Genomic_DNA"/>
</dbReference>
<dbReference type="AlphaFoldDB" id="A0A6J7PNB4"/>
<dbReference type="GO" id="GO:0006772">
    <property type="term" value="P:thiamine metabolic process"/>
    <property type="evidence" value="ECO:0007669"/>
    <property type="project" value="InterPro"/>
</dbReference>
<proteinExistence type="predicted"/>
<dbReference type="EMBL" id="CAFBPJ010000010">
    <property type="protein sequence ID" value="CAB5006926.1"/>
    <property type="molecule type" value="Genomic_DNA"/>
</dbReference>
<dbReference type="Pfam" id="PF03070">
    <property type="entry name" value="TENA_THI-4"/>
    <property type="match status" value="1"/>
</dbReference>
<reference evidence="3" key="1">
    <citation type="submission" date="2020-05" db="EMBL/GenBank/DDBJ databases">
        <authorList>
            <person name="Chiriac C."/>
            <person name="Salcher M."/>
            <person name="Ghai R."/>
            <person name="Kavagutti S V."/>
        </authorList>
    </citation>
    <scope>NUCLEOTIDE SEQUENCE</scope>
</reference>